<feature type="binding site" evidence="6">
    <location>
        <begin position="127"/>
        <end position="132"/>
    </location>
    <ligand>
        <name>S-adenosyl-L-methionine</name>
        <dbReference type="ChEBI" id="CHEBI:59789"/>
    </ligand>
</feature>
<keyword evidence="3 6" id="KW-0808">Transferase</keyword>
<dbReference type="HAMAP" id="MF_00658">
    <property type="entry name" value="23SrRNA_methyltr_H"/>
    <property type="match status" value="1"/>
</dbReference>
<dbReference type="GO" id="GO:0005737">
    <property type="term" value="C:cytoplasm"/>
    <property type="evidence" value="ECO:0007669"/>
    <property type="project" value="UniProtKB-SubCell"/>
</dbReference>
<comment type="subunit">
    <text evidence="6">Homodimer.</text>
</comment>
<evidence type="ECO:0000313" key="8">
    <source>
        <dbReference type="Proteomes" id="UP000198534"/>
    </source>
</evidence>
<evidence type="ECO:0000256" key="6">
    <source>
        <dbReference type="HAMAP-Rule" id="MF_00658"/>
    </source>
</evidence>
<dbReference type="AlphaFoldDB" id="A0A1H3AGM2"/>
<gene>
    <name evidence="6" type="primary">rlmH</name>
    <name evidence="7" type="ORF">SAMN05444487_11380</name>
</gene>
<evidence type="ECO:0000256" key="4">
    <source>
        <dbReference type="ARBA" id="ARBA00022691"/>
    </source>
</evidence>
<keyword evidence="8" id="KW-1185">Reference proteome</keyword>
<dbReference type="Pfam" id="PF02590">
    <property type="entry name" value="SPOUT_MTase"/>
    <property type="match status" value="1"/>
</dbReference>
<dbReference type="STRING" id="1048340.SAMN05444487_11380"/>
<protein>
    <recommendedName>
        <fullName evidence="6">Ribosomal RNA large subunit methyltransferase H</fullName>
        <ecNumber evidence="6">2.1.1.177</ecNumber>
    </recommendedName>
    <alternativeName>
        <fullName evidence="6">23S rRNA (pseudouridine1915-N3)-methyltransferase</fullName>
    </alternativeName>
    <alternativeName>
        <fullName evidence="6">23S rRNA m3Psi1915 methyltransferase</fullName>
    </alternativeName>
    <alternativeName>
        <fullName evidence="6">rRNA (pseudouridine-N3-)-methyltransferase RlmH</fullName>
    </alternativeName>
</protein>
<sequence length="159" mass="18083">MRIQLITVGKIKEKYLRMGVEDYIQRITPYAKVEVTEITEEKGQEPLSPAEIEQLVTKEGERILRALSSDTYAMALAIQGVAFSSETLANHLNQLATYGRSKVAFIIGGSYGLSKAVLQRADYSLSFSKMTFPHQLMRMLLLEQVYRSFKINRGETYHK</sequence>
<dbReference type="SUPFAM" id="SSF75217">
    <property type="entry name" value="alpha/beta knot"/>
    <property type="match status" value="1"/>
</dbReference>
<dbReference type="InterPro" id="IPR029028">
    <property type="entry name" value="Alpha/beta_knot_MTases"/>
</dbReference>
<dbReference type="InterPro" id="IPR029026">
    <property type="entry name" value="tRNA_m1G_MTases_N"/>
</dbReference>
<evidence type="ECO:0000256" key="5">
    <source>
        <dbReference type="ARBA" id="ARBA00038303"/>
    </source>
</evidence>
<dbReference type="EMBL" id="FNNQ01000013">
    <property type="protein sequence ID" value="SDX28826.1"/>
    <property type="molecule type" value="Genomic_DNA"/>
</dbReference>
<comment type="subcellular location">
    <subcellularLocation>
        <location evidence="6">Cytoplasm</location>
    </subcellularLocation>
</comment>
<keyword evidence="1 6" id="KW-0698">rRNA processing</keyword>
<dbReference type="GO" id="GO:0070038">
    <property type="term" value="F:rRNA (pseudouridine-N3-)-methyltransferase activity"/>
    <property type="evidence" value="ECO:0007669"/>
    <property type="project" value="UniProtKB-UniRule"/>
</dbReference>
<comment type="similarity">
    <text evidence="5 6">Belongs to the RNA methyltransferase RlmH family.</text>
</comment>
<dbReference type="PANTHER" id="PTHR33603">
    <property type="entry name" value="METHYLTRANSFERASE"/>
    <property type="match status" value="1"/>
</dbReference>
<comment type="function">
    <text evidence="6">Specifically methylates the pseudouridine at position 1915 (m3Psi1915) in 23S rRNA.</text>
</comment>
<evidence type="ECO:0000256" key="3">
    <source>
        <dbReference type="ARBA" id="ARBA00022679"/>
    </source>
</evidence>
<comment type="catalytic activity">
    <reaction evidence="6">
        <text>pseudouridine(1915) in 23S rRNA + S-adenosyl-L-methionine = N(3)-methylpseudouridine(1915) in 23S rRNA + S-adenosyl-L-homocysteine + H(+)</text>
        <dbReference type="Rhea" id="RHEA:42752"/>
        <dbReference type="Rhea" id="RHEA-COMP:10221"/>
        <dbReference type="Rhea" id="RHEA-COMP:10222"/>
        <dbReference type="ChEBI" id="CHEBI:15378"/>
        <dbReference type="ChEBI" id="CHEBI:57856"/>
        <dbReference type="ChEBI" id="CHEBI:59789"/>
        <dbReference type="ChEBI" id="CHEBI:65314"/>
        <dbReference type="ChEBI" id="CHEBI:74486"/>
        <dbReference type="EC" id="2.1.1.177"/>
    </reaction>
</comment>
<dbReference type="OrthoDB" id="9806643at2"/>
<name>A0A1H3AGM2_9BACL</name>
<keyword evidence="2 6" id="KW-0489">Methyltransferase</keyword>
<evidence type="ECO:0000256" key="1">
    <source>
        <dbReference type="ARBA" id="ARBA00022552"/>
    </source>
</evidence>
<dbReference type="CDD" id="cd18081">
    <property type="entry name" value="RlmH-like"/>
    <property type="match status" value="1"/>
</dbReference>
<evidence type="ECO:0000256" key="2">
    <source>
        <dbReference type="ARBA" id="ARBA00022603"/>
    </source>
</evidence>
<dbReference type="Gene3D" id="3.40.1280.10">
    <property type="match status" value="1"/>
</dbReference>
<feature type="binding site" evidence="6">
    <location>
        <position position="108"/>
    </location>
    <ligand>
        <name>S-adenosyl-L-methionine</name>
        <dbReference type="ChEBI" id="CHEBI:59789"/>
    </ligand>
</feature>
<dbReference type="NCBIfam" id="NF000985">
    <property type="entry name" value="PRK00103.1-3"/>
    <property type="match status" value="1"/>
</dbReference>
<keyword evidence="4 6" id="KW-0949">S-adenosyl-L-methionine</keyword>
<dbReference type="NCBIfam" id="TIGR00246">
    <property type="entry name" value="tRNA_RlmH_YbeA"/>
    <property type="match status" value="1"/>
</dbReference>
<dbReference type="EC" id="2.1.1.177" evidence="6"/>
<keyword evidence="6" id="KW-0963">Cytoplasm</keyword>
<proteinExistence type="inferred from homology"/>
<organism evidence="7 8">
    <name type="scientific">Marininema mesophilum</name>
    <dbReference type="NCBI Taxonomy" id="1048340"/>
    <lineage>
        <taxon>Bacteria</taxon>
        <taxon>Bacillati</taxon>
        <taxon>Bacillota</taxon>
        <taxon>Bacilli</taxon>
        <taxon>Bacillales</taxon>
        <taxon>Thermoactinomycetaceae</taxon>
        <taxon>Marininema</taxon>
    </lineage>
</organism>
<dbReference type="RefSeq" id="WP_091741637.1">
    <property type="nucleotide sequence ID" value="NZ_FNNQ01000013.1"/>
</dbReference>
<dbReference type="InterPro" id="IPR003742">
    <property type="entry name" value="RlmH-like"/>
</dbReference>
<dbReference type="PANTHER" id="PTHR33603:SF1">
    <property type="entry name" value="RIBOSOMAL RNA LARGE SUBUNIT METHYLTRANSFERASE H"/>
    <property type="match status" value="1"/>
</dbReference>
<accession>A0A1H3AGM2</accession>
<dbReference type="PIRSF" id="PIRSF004505">
    <property type="entry name" value="MT_bac"/>
    <property type="match status" value="1"/>
</dbReference>
<feature type="binding site" evidence="6">
    <location>
        <position position="76"/>
    </location>
    <ligand>
        <name>S-adenosyl-L-methionine</name>
        <dbReference type="ChEBI" id="CHEBI:59789"/>
    </ligand>
</feature>
<dbReference type="Proteomes" id="UP000198534">
    <property type="component" value="Unassembled WGS sequence"/>
</dbReference>
<evidence type="ECO:0000313" key="7">
    <source>
        <dbReference type="EMBL" id="SDX28826.1"/>
    </source>
</evidence>
<reference evidence="7 8" key="1">
    <citation type="submission" date="2016-10" db="EMBL/GenBank/DDBJ databases">
        <authorList>
            <person name="de Groot N.N."/>
        </authorList>
    </citation>
    <scope>NUCLEOTIDE SEQUENCE [LARGE SCALE GENOMIC DNA]</scope>
    <source>
        <strain evidence="7 8">DSM 45610</strain>
    </source>
</reference>